<feature type="transmembrane region" description="Helical" evidence="1">
    <location>
        <begin position="87"/>
        <end position="113"/>
    </location>
</feature>
<dbReference type="PATRIC" id="fig|943816.4.peg.5731"/>
<keyword evidence="1" id="KW-0812">Transmembrane</keyword>
<accession>A0A1E7KEA0</accession>
<evidence type="ECO:0000313" key="2">
    <source>
        <dbReference type="EMBL" id="OEV02252.1"/>
    </source>
</evidence>
<feature type="transmembrane region" description="Helical" evidence="1">
    <location>
        <begin position="55"/>
        <end position="81"/>
    </location>
</feature>
<dbReference type="RefSeq" id="WP_069990690.1">
    <property type="nucleotide sequence ID" value="NZ_LJGV01000021.1"/>
</dbReference>
<sequence>MREPMTPRQAESEARRIITEAFDAPACTSYRDTSPAEPTGAQPVVQPETRTVPAWAVGTAVASIGVGAGAVGLGCAVWLAAQGLAAITLAGVLAALAPFVGVALVVLAAGAALNRAKSGSTPHIHTGTVVKNTQVTTQTRGMLSRTRTEVTQ</sequence>
<reference evidence="2 3" key="1">
    <citation type="journal article" date="2016" name="Front. Microbiol.">
        <title>Comparative Genomics Analysis of Streptomyces Species Reveals Their Adaptation to the Marine Environment and Their Diversity at the Genomic Level.</title>
        <authorList>
            <person name="Tian X."/>
            <person name="Zhang Z."/>
            <person name="Yang T."/>
            <person name="Chen M."/>
            <person name="Li J."/>
            <person name="Chen F."/>
            <person name="Yang J."/>
            <person name="Li W."/>
            <person name="Zhang B."/>
            <person name="Zhang Z."/>
            <person name="Wu J."/>
            <person name="Zhang C."/>
            <person name="Long L."/>
            <person name="Xiao J."/>
        </authorList>
    </citation>
    <scope>NUCLEOTIDE SEQUENCE [LARGE SCALE GENOMIC DNA]</scope>
    <source>
        <strain evidence="2 3">SCSIO M10379</strain>
    </source>
</reference>
<dbReference type="EMBL" id="LJGV01000021">
    <property type="protein sequence ID" value="OEV02252.1"/>
    <property type="molecule type" value="Genomic_DNA"/>
</dbReference>
<proteinExistence type="predicted"/>
<protein>
    <submittedName>
        <fullName evidence="2">Uncharacterized protein</fullName>
    </submittedName>
</protein>
<keyword evidence="1" id="KW-1133">Transmembrane helix</keyword>
<organism evidence="2 3">
    <name type="scientific">Streptomyces qinglanensis</name>
    <dbReference type="NCBI Taxonomy" id="943816"/>
    <lineage>
        <taxon>Bacteria</taxon>
        <taxon>Bacillati</taxon>
        <taxon>Actinomycetota</taxon>
        <taxon>Actinomycetes</taxon>
        <taxon>Kitasatosporales</taxon>
        <taxon>Streptomycetaceae</taxon>
        <taxon>Streptomyces</taxon>
    </lineage>
</organism>
<dbReference type="Proteomes" id="UP000175829">
    <property type="component" value="Unassembled WGS sequence"/>
</dbReference>
<comment type="caution">
    <text evidence="2">The sequence shown here is derived from an EMBL/GenBank/DDBJ whole genome shotgun (WGS) entry which is preliminary data.</text>
</comment>
<evidence type="ECO:0000256" key="1">
    <source>
        <dbReference type="SAM" id="Phobius"/>
    </source>
</evidence>
<dbReference type="AlphaFoldDB" id="A0A1E7KEA0"/>
<name>A0A1E7KEA0_9ACTN</name>
<evidence type="ECO:0000313" key="3">
    <source>
        <dbReference type="Proteomes" id="UP000175829"/>
    </source>
</evidence>
<gene>
    <name evidence="2" type="ORF">AN217_03165</name>
</gene>
<keyword evidence="1" id="KW-0472">Membrane</keyword>